<evidence type="ECO:0000256" key="1">
    <source>
        <dbReference type="SAM" id="MobiDB-lite"/>
    </source>
</evidence>
<feature type="compositionally biased region" description="Pro residues" evidence="1">
    <location>
        <begin position="111"/>
        <end position="124"/>
    </location>
</feature>
<dbReference type="AlphaFoldDB" id="A0A8B8FQJ6"/>
<dbReference type="Proteomes" id="UP000694846">
    <property type="component" value="Unplaced"/>
</dbReference>
<dbReference type="SUPFAM" id="SSF101447">
    <property type="entry name" value="Formin homology 2 domain (FH2 domain)"/>
    <property type="match status" value="1"/>
</dbReference>
<evidence type="ECO:0000313" key="2">
    <source>
        <dbReference type="Proteomes" id="UP000694846"/>
    </source>
</evidence>
<evidence type="ECO:0000313" key="3">
    <source>
        <dbReference type="RefSeq" id="XP_025413012.1"/>
    </source>
</evidence>
<organism evidence="2 3">
    <name type="scientific">Sipha flava</name>
    <name type="common">yellow sugarcane aphid</name>
    <dbReference type="NCBI Taxonomy" id="143950"/>
    <lineage>
        <taxon>Eukaryota</taxon>
        <taxon>Metazoa</taxon>
        <taxon>Ecdysozoa</taxon>
        <taxon>Arthropoda</taxon>
        <taxon>Hexapoda</taxon>
        <taxon>Insecta</taxon>
        <taxon>Pterygota</taxon>
        <taxon>Neoptera</taxon>
        <taxon>Paraneoptera</taxon>
        <taxon>Hemiptera</taxon>
        <taxon>Sternorrhyncha</taxon>
        <taxon>Aphidomorpha</taxon>
        <taxon>Aphidoidea</taxon>
        <taxon>Aphididae</taxon>
        <taxon>Sipha</taxon>
    </lineage>
</organism>
<reference evidence="3" key="1">
    <citation type="submission" date="2025-08" db="UniProtKB">
        <authorList>
            <consortium name="RefSeq"/>
        </authorList>
    </citation>
    <scope>IDENTIFICATION</scope>
    <source>
        <tissue evidence="3">Whole body</tissue>
    </source>
</reference>
<proteinExistence type="predicted"/>
<feature type="region of interest" description="Disordered" evidence="1">
    <location>
        <begin position="104"/>
        <end position="130"/>
    </location>
</feature>
<dbReference type="RefSeq" id="XP_025413012.1">
    <property type="nucleotide sequence ID" value="XM_025557227.1"/>
</dbReference>
<protein>
    <submittedName>
        <fullName evidence="3">Uncharacterized protein LOC112685372</fullName>
    </submittedName>
</protein>
<accession>A0A8B8FQJ6</accession>
<dbReference type="OrthoDB" id="6631341at2759"/>
<gene>
    <name evidence="3" type="primary">LOC112685372</name>
</gene>
<dbReference type="GeneID" id="112685372"/>
<keyword evidence="2" id="KW-1185">Reference proteome</keyword>
<name>A0A8B8FQJ6_9HEMI</name>
<sequence>MAVPFRVEGDSEDHSYLRIENLLKELLTLLRWMPWTTVTGMPTATAVIDNSQATFMLQRRQTAGNRQQSARGLVHHHRRLATATAETHNRSEGQQQQLPLPDLITSTMSSAPPPPPPPPPPPQPSADKKPTKKILLEVELCPECYYDHQKFKVVAANRRDKSNDGLPLSRRHRSTGIADRRSFDNDAEESVVVVKKSNVKQRLMSLLTPSKIDSSILTAVFVIIGWKMFIKQ</sequence>